<feature type="domain" description="FMP27/BLTP2/Hobbit GFWDK motif-containing RBG unit" evidence="4">
    <location>
        <begin position="1264"/>
        <end position="1421"/>
    </location>
</feature>
<feature type="compositionally biased region" description="Acidic residues" evidence="2">
    <location>
        <begin position="1940"/>
        <end position="1949"/>
    </location>
</feature>
<feature type="domain" description="FMP27 WPPW motif-containing RBG unit" evidence="6">
    <location>
        <begin position="1700"/>
        <end position="2207"/>
    </location>
</feature>
<keyword evidence="3" id="KW-0472">Membrane</keyword>
<dbReference type="InterPro" id="IPR045167">
    <property type="entry name" value="Hobbit"/>
</dbReference>
<sequence>MYFSIKFVFLLIISFVILYYGVDYFARLIGKKFKIHVGSIGFLSIGDLSYSGNIPGPQQSQHSFTVSVNKFYLQRNQEGLIFIMGKLSSIPSQFFLSVITNFVNVEASSINVLIQDLGKFQINGCNLGMSLFADVDVGNSNNNNNFINNSNDNIYSDKQHYRNDSEQHSFRNRRHVFSKKILDITFSFSSLSIQDIESVNKLNSTSSLIQGLPDISPAISIPYDTEIILSCHLSPTCTSLISFDINIDLNRINIGIDSILRLVKIIQSKIPKKVKRGPLGRVNTHSPNNSKGFKMANLLDSSLARKIGMSRRKKSPIEYFGSANLKLNLINVKYQFSDLENIKYNELPLNFQLLIKGLSTSLKQNNGNSFNRQRNSILFSEDVPKPIELIMDFSVDDIRSDLVDKNNKFFRMIQVDKINSKMLISKPLIQNADYDPNSLSLSGTLEISSPTISIDYEKFDLIVNIIDSIKKLGIEEKHESSQLSPQSRRSSRSHVHKESNQQINGIPKLVATCSIINPLIKITGIPNYTRNDDYSQLSFGFQDILFDVNGDYTELNDLPSTQHKYVLSRRYNRGWTPPNFSLIYNLIVSLKTRNMRLYTLEDDLIFNQSLEFSLAFSALGLVGSFNNDSDNDPTTFITALETETIQADISWTVDELEINLFDNSTFSLLKQLIDVTKRFQKVEIKKHDDFSPTEMVQPPIVNATSPITYTEALLCHVSLNSIGIKIAGIDSFIDSSTSRGIDFRLQEIAFNYKGSRASIDPMACYDERIKLGISTEDYSEIQYDTGGLLRGFLKEIKLTPILASWDKELFKNTTPLINIPEIEIQSNFTLEYSQNDYDIVVNAIIKIQEVNLKYSLLYHYCCLVGIINIFRLLQITFENENNSKLPTSNSSNRILSKINANVAVNYINVSVDLQDDNKIFARIDLLNYKFVSPTDHGVRIKKLRVYGTSPVEEGLWDEIGRVENTKILLLDDDTKDGKFKNNVSNENNGNSNEKKFDKMIRIQSDSIHVRIPHKFILADVIESIANTAKAVKHLIERIFVNEKSSLSDPEEEEAKLLPTIQLKVGLVTFRIDDDPFESKLSLIWKVGCLEQKARLGRDIAFEAKVQAIKAHEASQSNNGNEDGGSSTILHEERTIGAFRSQPSPHANLSIDAAREALKEYNSKSWVKCVRAADPSRTNLYQKDDNPQEEVLPIQTTKPSKFPALFSATIVKFLFTLSAPSFPIEELPKYMNDIGKGLPLDTKFAVLVPMHLSAKLREAWVEVRDYPLPLAHIPSTDKFHGKNIYSFFLEGNLVVGEELSGVESIRRAVVDIVTPRQIKGDDTKYTILVPRTVSPVKLYSDLRVKIDSSRPTVCSWSISMQPAIQHFAKVFESFTKPNPDPSEAVGFWDKMRMMMHVRILAEFKGSGDLLFYAKGSRDPYLVTGRGAGFVLCWSKNVEIRLGFPNDQNEVLQVDSEEFTCAIPNLAAVVSDGSLSADNTGLESKLQNESLTDSETSTIRTLNSPNTTVDDVLHGNILKRIMKLCGGVRYGMGVHFQKLCNNDHGPCSTCGGQRKCRLTDFIPHYEIITRMPEYAIVPRGQIYDSFKGFRSDFVHLSVSVSCPINLNNSNNSDGHEKKLRNSIELSPKSLQHILSWAFLFEPAMTIPIRQGALFPSLEPPSPKLGKYLGTVKIKICVGPLFLSHFYREDAFEPLNGRTHVVGIKGKIESFKFDMHLRSKENIIEVEGEKEVKGRDIILHEAEVDLKNLDFRGIAARYVQDNVFSGFSDESDGDGREFLLGKDEDFMLTHAEDEEWIDEANFVELDMALPDFKPGVRVLPLMRSPQMMYYKRPDEHDTYEEKKTDQETHICVMGQGRDTVQVQVDFLTERLNQLNQEIRQQTKILSDIEEKIAADSKKQILQDMSQTIQNTTAILSQKRNIIQDYLKNLEETLNNPGSKYVDEESDDNDLDEEKVNSSFNSPLWADSHGHFGHKFIIHNAEALWNNSLRNLIYKFSNLVEHHQGLTYYMSTSAVKFIRDLQKKIQEQKEKEAYEKSLKKERDSIISIGLDSYDFDAHMAAEMLRKLVGEQKTSFVVPNEVLAEANNNDQGTPKISHDDIPEGYSLRKDIFVQLINPQINLQCDKDPDSSIIMCIERAQLKTFSIVEDWSKGDFINEVVKTRTFFGIDNAQIFTSRKQDFLNDYYSKILTANNYGAKGSENWPVWVPMEALISNTALPFQRIVKRTSATTRYDKFNNLRIKGSDIKKDDKNGKDNNNHIEQESDKLEVNGSKKEEVDKRMDSFHINVPNIKISATSDQYCIFFDIVTDLFTYREPAQRERSERLEAILLAADLDNLEGAAERVSALQEQIRQLDDMRLQYELHSIELDEEGLKELRAVEVELINLQEELYLLMKAITASQEKKQKAESMVPLKLIATADEAIWYMQENDRKPFCEWKLSSANFIRMTKEGNASMNTLEIDHVIVMNKLTSPVFKELISPHIDHRRPVDFSRNKMIRVYWEELEPVAGIAMVEHFEINMFPLKFQMQYDVGKLMMMYIFPEKKKEYMMKQNNVKANENAQGSHSLEQKRSSVGSEQTTKSLKKTTESYSDSSVSESQETVGDGYVNVFSDDNTMSISSGVGKKQSSKSTTTDDSYELELMKKRASQNRTFIYIKVPGVQHSFSYQGAKEKNLEDIYDFVFTMPTLEYQNKTWSWLDFLEHIKKDFLRSILYHTGSLINVKFRGRPTTDNVLSNEAVVPSLATALVTATAAANVTALMNDEGTNSDHDEGSDKASVLSSESHESQKKVLGIKIKKHEKRDSLTRSIPFTNFHMHKESSGTVLSQSSTSTKSIDSSVESENEKGKLLFVYATNNRVTNLTDTNIHDNIHKQFEFQKQTVLADKILTNDEKTEAIRILTKNYDRNKVMYNDENFSNWTSGNDNIDSLIQKCQMESLGPANIVEWIPYSNLENIKYLTKGGFSEIYTADWINGDYDEWDSHKQQLIRFGTCSIILKKLENVESANQSWFEEAKSHLNISNKWADIVRCYGLTQNPSNGNYMLVMMKMDVDLRKYLQKNHNQLT</sequence>
<dbReference type="Gene3D" id="1.10.510.10">
    <property type="entry name" value="Transferase(Phosphotransferase) domain 1"/>
    <property type="match status" value="1"/>
</dbReference>
<comment type="caution">
    <text evidence="7">The sequence shown here is derived from an EMBL/GenBank/DDBJ whole genome shotgun (WGS) entry which is preliminary data.</text>
</comment>
<evidence type="ECO:0000313" key="8">
    <source>
        <dbReference type="Proteomes" id="UP000615446"/>
    </source>
</evidence>
<accession>A0A8H3QKQ1</accession>
<feature type="transmembrane region" description="Helical" evidence="3">
    <location>
        <begin position="6"/>
        <end position="26"/>
    </location>
</feature>
<keyword evidence="1" id="KW-0175">Coiled coil</keyword>
<feature type="coiled-coil region" evidence="1">
    <location>
        <begin position="2325"/>
        <end position="2352"/>
    </location>
</feature>
<feature type="region of interest" description="Disordered" evidence="2">
    <location>
        <begin position="2551"/>
        <end position="2593"/>
    </location>
</feature>
<dbReference type="SMART" id="SM01216">
    <property type="entry name" value="Fmp27_WPPW"/>
    <property type="match status" value="1"/>
</dbReference>
<evidence type="ECO:0000259" key="4">
    <source>
        <dbReference type="SMART" id="SM01214"/>
    </source>
</evidence>
<evidence type="ECO:0000259" key="5">
    <source>
        <dbReference type="SMART" id="SM01215"/>
    </source>
</evidence>
<gene>
    <name evidence="7" type="ORF">RCL2_000740000</name>
</gene>
<evidence type="ECO:0000256" key="2">
    <source>
        <dbReference type="SAM" id="MobiDB-lite"/>
    </source>
</evidence>
<dbReference type="PANTHER" id="PTHR15678:SF6">
    <property type="entry name" value="BRIDGE-LIKE LIPID TRANSFER PROTEIN FAMILY MEMBER 2"/>
    <property type="match status" value="1"/>
</dbReference>
<evidence type="ECO:0008006" key="9">
    <source>
        <dbReference type="Google" id="ProtNLM"/>
    </source>
</evidence>
<feature type="coiled-coil region" evidence="1">
    <location>
        <begin position="1854"/>
        <end position="1888"/>
    </location>
</feature>
<reference evidence="7" key="1">
    <citation type="submission" date="2019-10" db="EMBL/GenBank/DDBJ databases">
        <title>Conservation and host-specific expression of non-tandemly repeated heterogenous ribosome RNA gene in arbuscular mycorrhizal fungi.</title>
        <authorList>
            <person name="Maeda T."/>
            <person name="Kobayashi Y."/>
            <person name="Nakagawa T."/>
            <person name="Ezawa T."/>
            <person name="Yamaguchi K."/>
            <person name="Bino T."/>
            <person name="Nishimoto Y."/>
            <person name="Shigenobu S."/>
            <person name="Kawaguchi M."/>
        </authorList>
    </citation>
    <scope>NUCLEOTIDE SEQUENCE</scope>
    <source>
        <strain evidence="7">HR1</strain>
    </source>
</reference>
<dbReference type="OrthoDB" id="1562405at2759"/>
<feature type="region of interest" description="Disordered" evidence="2">
    <location>
        <begin position="477"/>
        <end position="501"/>
    </location>
</feature>
<protein>
    <recommendedName>
        <fullName evidence="9">FMP27 GFWDK domain-containing protein</fullName>
    </recommendedName>
</protein>
<keyword evidence="3" id="KW-0812">Transmembrane</keyword>
<dbReference type="InterPro" id="IPR019449">
    <property type="entry name" value="FMP27_WPPW_RBG"/>
</dbReference>
<feature type="region of interest" description="Disordered" evidence="2">
    <location>
        <begin position="1930"/>
        <end position="1950"/>
    </location>
</feature>
<evidence type="ECO:0000313" key="7">
    <source>
        <dbReference type="EMBL" id="GES80104.1"/>
    </source>
</evidence>
<dbReference type="SMART" id="SM01215">
    <property type="entry name" value="Fmp27_SW"/>
    <property type="match status" value="1"/>
</dbReference>
<evidence type="ECO:0000256" key="1">
    <source>
        <dbReference type="SAM" id="Coils"/>
    </source>
</evidence>
<dbReference type="Proteomes" id="UP000615446">
    <property type="component" value="Unassembled WGS sequence"/>
</dbReference>
<dbReference type="InterPro" id="IPR019415">
    <property type="entry name" value="FMP27_SW_RBG"/>
</dbReference>
<dbReference type="SMART" id="SM01214">
    <property type="entry name" value="Fmp27_GFWDK"/>
    <property type="match status" value="1"/>
</dbReference>
<feature type="compositionally biased region" description="Polar residues" evidence="2">
    <location>
        <begin position="2551"/>
        <end position="2574"/>
    </location>
</feature>
<dbReference type="EMBL" id="BLAL01000047">
    <property type="protein sequence ID" value="GES80104.1"/>
    <property type="molecule type" value="Genomic_DNA"/>
</dbReference>
<evidence type="ECO:0000256" key="3">
    <source>
        <dbReference type="SAM" id="Phobius"/>
    </source>
</evidence>
<dbReference type="PANTHER" id="PTHR15678">
    <property type="entry name" value="ANTIGEN MLAA-22-RELATED"/>
    <property type="match status" value="1"/>
</dbReference>
<dbReference type="InterPro" id="IPR019441">
    <property type="entry name" value="FMP27/BLTP2/Hobbit_GFWDK_RBG"/>
</dbReference>
<feature type="domain" description="FMP27 SW motif-containing RBG unit" evidence="5">
    <location>
        <begin position="1152"/>
        <end position="1246"/>
    </location>
</feature>
<feature type="region of interest" description="Disordered" evidence="2">
    <location>
        <begin position="2241"/>
        <end position="2269"/>
    </location>
</feature>
<evidence type="ECO:0000259" key="6">
    <source>
        <dbReference type="SMART" id="SM01216"/>
    </source>
</evidence>
<dbReference type="Pfam" id="PF10344">
    <property type="entry name" value="Hobbit"/>
    <property type="match status" value="1"/>
</dbReference>
<feature type="compositionally biased region" description="Low complexity" evidence="2">
    <location>
        <begin position="2581"/>
        <end position="2593"/>
    </location>
</feature>
<keyword evidence="3" id="KW-1133">Transmembrane helix</keyword>
<organism evidence="7 8">
    <name type="scientific">Rhizophagus clarus</name>
    <dbReference type="NCBI Taxonomy" id="94130"/>
    <lineage>
        <taxon>Eukaryota</taxon>
        <taxon>Fungi</taxon>
        <taxon>Fungi incertae sedis</taxon>
        <taxon>Mucoromycota</taxon>
        <taxon>Glomeromycotina</taxon>
        <taxon>Glomeromycetes</taxon>
        <taxon>Glomerales</taxon>
        <taxon>Glomeraceae</taxon>
        <taxon>Rhizophagus</taxon>
    </lineage>
</organism>
<feature type="region of interest" description="Disordered" evidence="2">
    <location>
        <begin position="2754"/>
        <end position="2777"/>
    </location>
</feature>
<proteinExistence type="predicted"/>
<name>A0A8H3QKQ1_9GLOM</name>